<protein>
    <submittedName>
        <fullName evidence="2">Helix-turn-helix domain-containing protein</fullName>
    </submittedName>
</protein>
<keyword evidence="3" id="KW-1185">Reference proteome</keyword>
<dbReference type="Pfam" id="PF12728">
    <property type="entry name" value="HTH_17"/>
    <property type="match status" value="1"/>
</dbReference>
<proteinExistence type="predicted"/>
<evidence type="ECO:0000313" key="2">
    <source>
        <dbReference type="EMBL" id="MFD2414219.1"/>
    </source>
</evidence>
<feature type="domain" description="Helix-turn-helix" evidence="1">
    <location>
        <begin position="94"/>
        <end position="139"/>
    </location>
</feature>
<dbReference type="InterPro" id="IPR041657">
    <property type="entry name" value="HTH_17"/>
</dbReference>
<dbReference type="RefSeq" id="WP_209994667.1">
    <property type="nucleotide sequence ID" value="NZ_JBHSVQ010000001.1"/>
</dbReference>
<dbReference type="InterPro" id="IPR009061">
    <property type="entry name" value="DNA-bd_dom_put_sf"/>
</dbReference>
<dbReference type="EMBL" id="JBHUKY010000091">
    <property type="protein sequence ID" value="MFD2414219.1"/>
    <property type="molecule type" value="Genomic_DNA"/>
</dbReference>
<comment type="caution">
    <text evidence="2">The sequence shown here is derived from an EMBL/GenBank/DDBJ whole genome shotgun (WGS) entry which is preliminary data.</text>
</comment>
<accession>A0ABW5FGR9</accession>
<evidence type="ECO:0000259" key="1">
    <source>
        <dbReference type="Pfam" id="PF12728"/>
    </source>
</evidence>
<reference evidence="3" key="1">
    <citation type="journal article" date="2019" name="Int. J. Syst. Evol. Microbiol.">
        <title>The Global Catalogue of Microorganisms (GCM) 10K type strain sequencing project: providing services to taxonomists for standard genome sequencing and annotation.</title>
        <authorList>
            <consortium name="The Broad Institute Genomics Platform"/>
            <consortium name="The Broad Institute Genome Sequencing Center for Infectious Disease"/>
            <person name="Wu L."/>
            <person name="Ma J."/>
        </authorList>
    </citation>
    <scope>NUCLEOTIDE SEQUENCE [LARGE SCALE GENOMIC DNA]</scope>
    <source>
        <strain evidence="3">CCM 8725</strain>
    </source>
</reference>
<dbReference type="SUPFAM" id="SSF46955">
    <property type="entry name" value="Putative DNA-binding domain"/>
    <property type="match status" value="1"/>
</dbReference>
<dbReference type="Proteomes" id="UP001597448">
    <property type="component" value="Unassembled WGS sequence"/>
</dbReference>
<organism evidence="2 3">
    <name type="scientific">Paenibacillus rhizoplanae</name>
    <dbReference type="NCBI Taxonomy" id="1917181"/>
    <lineage>
        <taxon>Bacteria</taxon>
        <taxon>Bacillati</taxon>
        <taxon>Bacillota</taxon>
        <taxon>Bacilli</taxon>
        <taxon>Bacillales</taxon>
        <taxon>Paenibacillaceae</taxon>
        <taxon>Paenibacillus</taxon>
    </lineage>
</organism>
<gene>
    <name evidence="2" type="ORF">ACFSX3_30635</name>
</gene>
<name>A0ABW5FGR9_9BACL</name>
<evidence type="ECO:0000313" key="3">
    <source>
        <dbReference type="Proteomes" id="UP001597448"/>
    </source>
</evidence>
<sequence length="227" mass="25829">MYMFNVTEKERALSEALSISEVFKTHLHENETQMSLFIKALANYIERNSIHNPSEVLQAVNSHLVHGNSDQALQRVLIHMVTVGIEAEVLSTKVYTTGDVARFFGVSIATIHNWIALGRFDGVEKGERYKQIRFPENAIYTSPTGMKSAITEVAKRYEAEQNRLGRNKEMTAAEEMAEILNAVVHFEKRYGGTFEETLGKKTDLAPEQSRDAVQWSSLLYSIERKWD</sequence>